<reference evidence="1" key="1">
    <citation type="submission" date="2024-02" db="EMBL/GenBank/DDBJ databases">
        <title>Metagenome Assembled Genome of Zalaria obscura JY119.</title>
        <authorList>
            <person name="Vighnesh L."/>
            <person name="Jagadeeshwari U."/>
            <person name="Venkata Ramana C."/>
            <person name="Sasikala C."/>
        </authorList>
    </citation>
    <scope>NUCLEOTIDE SEQUENCE</scope>
    <source>
        <strain evidence="1">JY119</strain>
    </source>
</reference>
<name>A0ACC3SMW1_9PEZI</name>
<protein>
    <submittedName>
        <fullName evidence="1">Glycerol-3-phosphate/dihydroxyacetone phosphate acyltransferase</fullName>
    </submittedName>
</protein>
<keyword evidence="2" id="KW-1185">Reference proteome</keyword>
<proteinExistence type="predicted"/>
<accession>A0ACC3SMW1</accession>
<keyword evidence="1" id="KW-0808">Transferase</keyword>
<organism evidence="1 2">
    <name type="scientific">Zalaria obscura</name>
    <dbReference type="NCBI Taxonomy" id="2024903"/>
    <lineage>
        <taxon>Eukaryota</taxon>
        <taxon>Fungi</taxon>
        <taxon>Dikarya</taxon>
        <taxon>Ascomycota</taxon>
        <taxon>Pezizomycotina</taxon>
        <taxon>Dothideomycetes</taxon>
        <taxon>Dothideomycetidae</taxon>
        <taxon>Dothideales</taxon>
        <taxon>Zalariaceae</taxon>
        <taxon>Zalaria</taxon>
    </lineage>
</organism>
<gene>
    <name evidence="1" type="primary">SCT1_1</name>
    <name evidence="1" type="ORF">M8818_000605</name>
</gene>
<evidence type="ECO:0000313" key="1">
    <source>
        <dbReference type="EMBL" id="KAK8219631.1"/>
    </source>
</evidence>
<comment type="caution">
    <text evidence="1">The sequence shown here is derived from an EMBL/GenBank/DDBJ whole genome shotgun (WGS) entry which is preliminary data.</text>
</comment>
<evidence type="ECO:0000313" key="2">
    <source>
        <dbReference type="Proteomes" id="UP001320706"/>
    </source>
</evidence>
<dbReference type="Proteomes" id="UP001320706">
    <property type="component" value="Unassembled WGS sequence"/>
</dbReference>
<keyword evidence="1" id="KW-0012">Acyltransferase</keyword>
<dbReference type="EMBL" id="JAMKPW020000003">
    <property type="protein sequence ID" value="KAK8219631.1"/>
    <property type="molecule type" value="Genomic_DNA"/>
</dbReference>
<sequence>MVVVSFAGLRYGEIGVDILRSLPPLVMALSPSSSAELVSLRSQRRALVRKVVQVINTFGPEIYPSFENEKLMSRHLIDDSGSEDDALYGGYATYTAGLKSISEHDRGKTNDADKSIIHETIVASDKKTTSQGKDTLRMRGRERKF</sequence>